<dbReference type="PANTHER" id="PTHR44170:SF6">
    <property type="entry name" value="CONTACTIN"/>
    <property type="match status" value="1"/>
</dbReference>
<dbReference type="SMART" id="SM00409">
    <property type="entry name" value="IG"/>
    <property type="match status" value="5"/>
</dbReference>
<evidence type="ECO:0000256" key="8">
    <source>
        <dbReference type="ARBA" id="ARBA00023157"/>
    </source>
</evidence>
<dbReference type="Proteomes" id="UP000492820">
    <property type="component" value="Unassembled WGS sequence"/>
</dbReference>
<dbReference type="SMART" id="SM00060">
    <property type="entry name" value="FN3"/>
    <property type="match status" value="5"/>
</dbReference>
<evidence type="ECO:0000256" key="1">
    <source>
        <dbReference type="ARBA" id="ARBA00004167"/>
    </source>
</evidence>
<evidence type="ECO:0000256" key="4">
    <source>
        <dbReference type="ARBA" id="ARBA00022737"/>
    </source>
</evidence>
<evidence type="ECO:0000256" key="7">
    <source>
        <dbReference type="ARBA" id="ARBA00023136"/>
    </source>
</evidence>
<dbReference type="InterPro" id="IPR013783">
    <property type="entry name" value="Ig-like_fold"/>
</dbReference>
<dbReference type="PROSITE" id="PS50835">
    <property type="entry name" value="IG_LIKE"/>
    <property type="match status" value="6"/>
</dbReference>
<dbReference type="SMART" id="SM00408">
    <property type="entry name" value="IGc2"/>
    <property type="match status" value="4"/>
</dbReference>
<feature type="domain" description="Ig-like" evidence="12">
    <location>
        <begin position="264"/>
        <end position="369"/>
    </location>
</feature>
<dbReference type="InterPro" id="IPR003599">
    <property type="entry name" value="Ig_sub"/>
</dbReference>
<feature type="domain" description="Ig-like" evidence="12">
    <location>
        <begin position="474"/>
        <end position="566"/>
    </location>
</feature>
<feature type="domain" description="Ig-like" evidence="12">
    <location>
        <begin position="142"/>
        <end position="241"/>
    </location>
</feature>
<evidence type="ECO:0000256" key="2">
    <source>
        <dbReference type="ARBA" id="ARBA00022692"/>
    </source>
</evidence>
<dbReference type="InterPro" id="IPR007110">
    <property type="entry name" value="Ig-like_dom"/>
</dbReference>
<feature type="domain" description="Ig-like" evidence="12">
    <location>
        <begin position="41"/>
        <end position="141"/>
    </location>
</feature>
<feature type="domain" description="Fibronectin type-III" evidence="13">
    <location>
        <begin position="1136"/>
        <end position="1244"/>
    </location>
</feature>
<feature type="compositionally biased region" description="Polar residues" evidence="10">
    <location>
        <begin position="1514"/>
        <end position="1531"/>
    </location>
</feature>
<dbReference type="GO" id="GO:0098609">
    <property type="term" value="P:cell-cell adhesion"/>
    <property type="evidence" value="ECO:0007669"/>
    <property type="project" value="TreeGrafter"/>
</dbReference>
<organism evidence="14">
    <name type="scientific">Echinococcus granulosus</name>
    <name type="common">Hydatid tapeworm</name>
    <dbReference type="NCBI Taxonomy" id="6210"/>
    <lineage>
        <taxon>Eukaryota</taxon>
        <taxon>Metazoa</taxon>
        <taxon>Spiralia</taxon>
        <taxon>Lophotrochozoa</taxon>
        <taxon>Platyhelminthes</taxon>
        <taxon>Cestoda</taxon>
        <taxon>Eucestoda</taxon>
        <taxon>Cyclophyllidea</taxon>
        <taxon>Taeniidae</taxon>
        <taxon>Echinococcus</taxon>
        <taxon>Echinococcus granulosus group</taxon>
    </lineage>
</organism>
<feature type="region of interest" description="Disordered" evidence="10">
    <location>
        <begin position="1510"/>
        <end position="1535"/>
    </location>
</feature>
<sequence length="1602" mass="178142">MGITQTHREIVMTNRCFFNIFFVFCDFLALTLAQNAFRIPPSFTALPPREVIHSQGRPLKIPCAAVGHPQPRLEWYLNGERLIVSLSSMPETSRWGSKGEPRSPESKQSALWDLTELFSSGRLRSGWLYCVAVNTVGRAISPPVWIRFAKIDESKLCETRTLTVKDQTYLRLNCTVPESTPPATVRWMYRQPSGFMGFIHENRTFAMDDDGNLLIATVGLPPSATLYLFCSASNSILRTMRTDCDNLLQIKRSLSQSYHSPAGPFLMARSPRSQTRLLNETVELRCLISPFPGTRIQWLWKSTKFDSTLEWKSGRWSTKYNEVFPHAPRVEVRNEGILLSIERLRFEHAGVYTCQTVNKVGYTSKAVLATFELAVESIPLFDVMPADTTVPIGGSTELRCEPHDEEGSKIEVKWHMNGEPIERHLDGDNRRLAGNSLILSNLGMHDSAVFQCNISNQHGFQFVNAYVNVWNSPPAIIHGPPEETIIAEGQKAIIPCKTVGAPTPRIHWTRDGSVTTSDEIGRDHRKMVLLPDGSLEIKKTSLADSGMYKCVVGNRFGSSSASGRLVVRQATRITSGPLRVGSYALQKTTENGTIITSIGTEVSLFCRAETDAMEVSKLLVKWQWLPLSKSSALQLEGETDTSGGYSELPSDNIRETQRKISRNSVESSLILLKPQSSHSGTYRCQAFNGLDNDSRTVDVIIQGPPDPPTKTSLNCTHVAKRGTALLSWTPSFDNNAPIVDIQIEYAIGFNRPIGKAQMDLVEPFSPLNTKVILKALNASVQSGTWRTLKHSLVSRSSQTSTWQAYDDLATVNLTRSVALVPIHPDVAYHFRVRLVNRVGISDPGPLAPGLNEEEQKRCLFKPQTPTVRPKKLEIYGNVPNTLTVTWKPIPPIRHNGPGLRYHLTIRCLDCEQSMQDGGALNETIISDWNQSHIVFSNLPVYDIFNQQWPIEIFKQYEVSLTVSNALGLSKAGTLIARGWSAEAPPTIAPYRLRATRVEASMAELTWEWPPETSGAVNGFFIGLRIEWCLAEKDQICDRYKVIQDVKLAEPPKELYPNLRVDPADLESRSRESNDWDGNYTVKRIRKSTLVPYSQHRRAVLRNLPGLSHLRVWIRLLNIQYEGPGSDILLVLTKEGVPEAVSEFIHSFAGVNYVEVAWAKPFQSNGILTGYLIDVISDVGRGRCDKSEESCEFTLYQKKIADPDQMATRLTGLQINSSYKLLISALTAVGAGKPRELRVHTAKQRLAKSLAEFVVSPVYGSTTTLNVSLVRPLEATATLNDENRHPLLQRDDGLLESDRTASTMMESGEGNGLRAFLVQYKRLKDENWEETEKEFDKNWQIIENLAPGEEYDMRVILARSPSLSYVSPIRMLRVPRPGEIGFGLSGEVSTTLHDTLQTPLGVSANTGDASFVLKIFVPLAITLLLLVLVLTVVCCLRGPLMREPVIGRLCAPKTSPSAHVIHRLNGCRVGDRRYVTAAATLKGSKKLGKSDTSNDASSEYMGKETVIYVPMGPTGDSNSPSLDRQGTSQDSGPSKRWFDMNNLSHCTLNQSHPQHPSISTFAPTRCLSPSFTLVPPMAVAPWQRLAHLDASASLSPDRKLPNG</sequence>
<evidence type="ECO:0000313" key="14">
    <source>
        <dbReference type="EMBL" id="CDS15474.1"/>
    </source>
</evidence>
<dbReference type="InterPro" id="IPR036116">
    <property type="entry name" value="FN3_sf"/>
</dbReference>
<dbReference type="FunFam" id="2.60.40.10:FF:000017">
    <property type="entry name" value="Down syndrome cell adhesion molecule b"/>
    <property type="match status" value="1"/>
</dbReference>
<keyword evidence="2 11" id="KW-0812">Transmembrane</keyword>
<comment type="subcellular location">
    <subcellularLocation>
        <location evidence="1">Membrane</location>
        <topology evidence="1">Single-pass membrane protein</topology>
    </subcellularLocation>
</comment>
<dbReference type="InterPro" id="IPR003598">
    <property type="entry name" value="Ig_sub2"/>
</dbReference>
<keyword evidence="8" id="KW-1015">Disulfide bond</keyword>
<reference evidence="14 15" key="1">
    <citation type="journal article" date="2013" name="Nature">
        <title>The genomes of four tapeworm species reveal adaptations to parasitism.</title>
        <authorList>
            <person name="Tsai I.J."/>
            <person name="Zarowiecki M."/>
            <person name="Holroyd N."/>
            <person name="Garciarrubio A."/>
            <person name="Sanchez-Flores A."/>
            <person name="Brooks K.L."/>
            <person name="Tracey A."/>
            <person name="Bobes R.J."/>
            <person name="Fragoso G."/>
            <person name="Sciutto E."/>
            <person name="Aslett M."/>
            <person name="Beasley H."/>
            <person name="Bennett H.M."/>
            <person name="Cai J."/>
            <person name="Camicia F."/>
            <person name="Clark R."/>
            <person name="Cucher M."/>
            <person name="De Silva N."/>
            <person name="Day T.A."/>
            <person name="Deplazes P."/>
            <person name="Estrada K."/>
            <person name="Fernandez C."/>
            <person name="Holland P.W."/>
            <person name="Hou J."/>
            <person name="Hu S."/>
            <person name="Huckvale T."/>
            <person name="Hung S.S."/>
            <person name="Kamenetzky L."/>
            <person name="Keane J.A."/>
            <person name="Kiss F."/>
            <person name="Koziol U."/>
            <person name="Lambert O."/>
            <person name="Liu K."/>
            <person name="Luo X."/>
            <person name="Luo Y."/>
            <person name="Macchiaroli N."/>
            <person name="Nichol S."/>
            <person name="Paps J."/>
            <person name="Parkinson J."/>
            <person name="Pouchkina-Stantcheva N."/>
            <person name="Riddiford N."/>
            <person name="Rosenzvit M."/>
            <person name="Salinas G."/>
            <person name="Wasmuth J.D."/>
            <person name="Zamanian M."/>
            <person name="Zheng Y."/>
            <person name="Cai X."/>
            <person name="Soberon X."/>
            <person name="Olson P.D."/>
            <person name="Laclette J.P."/>
            <person name="Brehm K."/>
            <person name="Berriman M."/>
            <person name="Garciarrubio A."/>
            <person name="Bobes R.J."/>
            <person name="Fragoso G."/>
            <person name="Sanchez-Flores A."/>
            <person name="Estrada K."/>
            <person name="Cevallos M.A."/>
            <person name="Morett E."/>
            <person name="Gonzalez V."/>
            <person name="Portillo T."/>
            <person name="Ochoa-Leyva A."/>
            <person name="Jose M.V."/>
            <person name="Sciutto E."/>
            <person name="Landa A."/>
            <person name="Jimenez L."/>
            <person name="Valdes V."/>
            <person name="Carrero J.C."/>
            <person name="Larralde C."/>
            <person name="Morales-Montor J."/>
            <person name="Limon-Lason J."/>
            <person name="Soberon X."/>
            <person name="Laclette J.P."/>
        </authorList>
    </citation>
    <scope>NUCLEOTIDE SEQUENCE [LARGE SCALE GENOMIC DNA]</scope>
</reference>
<dbReference type="Pfam" id="PF07686">
    <property type="entry name" value="V-set"/>
    <property type="match status" value="1"/>
</dbReference>
<dbReference type="SUPFAM" id="SSF49265">
    <property type="entry name" value="Fibronectin type III"/>
    <property type="match status" value="2"/>
</dbReference>
<evidence type="ECO:0000313" key="16">
    <source>
        <dbReference type="WBParaSite" id="EgrG_000787300"/>
    </source>
</evidence>
<dbReference type="SUPFAM" id="SSF48726">
    <property type="entry name" value="Immunoglobulin"/>
    <property type="match status" value="5"/>
</dbReference>
<dbReference type="WBParaSite" id="EgrG_000787300">
    <property type="protein sequence ID" value="EgrG_000787300"/>
    <property type="gene ID" value="EgrG_000787300"/>
</dbReference>
<evidence type="ECO:0000256" key="9">
    <source>
        <dbReference type="ARBA" id="ARBA00023319"/>
    </source>
</evidence>
<evidence type="ECO:0000259" key="13">
    <source>
        <dbReference type="PROSITE" id="PS50853"/>
    </source>
</evidence>
<reference evidence="16" key="3">
    <citation type="submission" date="2020-10" db="UniProtKB">
        <authorList>
            <consortium name="WormBaseParasite"/>
        </authorList>
    </citation>
    <scope>IDENTIFICATION</scope>
</reference>
<keyword evidence="7 11" id="KW-0472">Membrane</keyword>
<dbReference type="InterPro" id="IPR036179">
    <property type="entry name" value="Ig-like_dom_sf"/>
</dbReference>
<reference evidence="14" key="2">
    <citation type="submission" date="2014-06" db="EMBL/GenBank/DDBJ databases">
        <authorList>
            <person name="Aslett M."/>
        </authorList>
    </citation>
    <scope>NUCLEOTIDE SEQUENCE</scope>
</reference>
<keyword evidence="4" id="KW-0677">Repeat</keyword>
<dbReference type="Pfam" id="PF07679">
    <property type="entry name" value="I-set"/>
    <property type="match status" value="2"/>
</dbReference>
<feature type="transmembrane region" description="Helical" evidence="11">
    <location>
        <begin position="1414"/>
        <end position="1435"/>
    </location>
</feature>
<accession>A0A068W7V5</accession>
<evidence type="ECO:0000256" key="3">
    <source>
        <dbReference type="ARBA" id="ARBA00022729"/>
    </source>
</evidence>
<evidence type="ECO:0000313" key="15">
    <source>
        <dbReference type="Proteomes" id="UP000492820"/>
    </source>
</evidence>
<dbReference type="InterPro" id="IPR013106">
    <property type="entry name" value="Ig_V-set"/>
</dbReference>
<feature type="domain" description="Ig-like" evidence="12">
    <location>
        <begin position="379"/>
        <end position="468"/>
    </location>
</feature>
<keyword evidence="9" id="KW-0393">Immunoglobulin domain</keyword>
<dbReference type="Gene3D" id="2.60.40.10">
    <property type="entry name" value="Immunoglobulins"/>
    <property type="match status" value="10"/>
</dbReference>
<evidence type="ECO:0000259" key="12">
    <source>
        <dbReference type="PROSITE" id="PS50835"/>
    </source>
</evidence>
<keyword evidence="5" id="KW-0130">Cell adhesion</keyword>
<dbReference type="OrthoDB" id="6244967at2759"/>
<evidence type="ECO:0000256" key="5">
    <source>
        <dbReference type="ARBA" id="ARBA00022889"/>
    </source>
</evidence>
<dbReference type="GO" id="GO:0016020">
    <property type="term" value="C:membrane"/>
    <property type="evidence" value="ECO:0007669"/>
    <property type="project" value="UniProtKB-SubCell"/>
</dbReference>
<evidence type="ECO:0000256" key="11">
    <source>
        <dbReference type="SAM" id="Phobius"/>
    </source>
</evidence>
<keyword evidence="6 11" id="KW-1133">Transmembrane helix</keyword>
<dbReference type="EMBL" id="LK028576">
    <property type="protein sequence ID" value="CDS15474.1"/>
    <property type="molecule type" value="Genomic_DNA"/>
</dbReference>
<protein>
    <submittedName>
        <fullName evidence="14 16">Neuroglian</fullName>
    </submittedName>
</protein>
<evidence type="ECO:0000256" key="10">
    <source>
        <dbReference type="SAM" id="MobiDB-lite"/>
    </source>
</evidence>
<dbReference type="PANTHER" id="PTHR44170">
    <property type="entry name" value="PROTEIN SIDEKICK"/>
    <property type="match status" value="1"/>
</dbReference>
<gene>
    <name evidence="14" type="ORF">EgrG_000787300</name>
</gene>
<evidence type="ECO:0000256" key="6">
    <source>
        <dbReference type="ARBA" id="ARBA00022989"/>
    </source>
</evidence>
<feature type="transmembrane region" description="Helical" evidence="11">
    <location>
        <begin position="16"/>
        <end position="37"/>
    </location>
</feature>
<dbReference type="InterPro" id="IPR013098">
    <property type="entry name" value="Ig_I-set"/>
</dbReference>
<dbReference type="InterPro" id="IPR003961">
    <property type="entry name" value="FN3_dom"/>
</dbReference>
<dbReference type="CDD" id="cd00063">
    <property type="entry name" value="FN3"/>
    <property type="match status" value="1"/>
</dbReference>
<name>A0A068W7V5_ECHGR</name>
<keyword evidence="3" id="KW-0732">Signal</keyword>
<proteinExistence type="predicted"/>
<dbReference type="PROSITE" id="PS50853">
    <property type="entry name" value="FN3"/>
    <property type="match status" value="1"/>
</dbReference>
<feature type="domain" description="Ig-like" evidence="12">
    <location>
        <begin position="577"/>
        <end position="698"/>
    </location>
</feature>